<evidence type="ECO:0000313" key="3">
    <source>
        <dbReference type="EMBL" id="KAL1532139.1"/>
    </source>
</evidence>
<dbReference type="Gene3D" id="1.10.287.2250">
    <property type="match status" value="1"/>
</dbReference>
<proteinExistence type="predicted"/>
<name>A0ABD1FJZ1_SALDI</name>
<keyword evidence="4" id="KW-1185">Reference proteome</keyword>
<comment type="caution">
    <text evidence="3">The sequence shown here is derived from an EMBL/GenBank/DDBJ whole genome shotgun (WGS) entry which is preliminary data.</text>
</comment>
<feature type="signal peptide" evidence="1">
    <location>
        <begin position="1"/>
        <end position="17"/>
    </location>
</feature>
<protein>
    <submittedName>
        <fullName evidence="3">Senescence-specific cysteine protease SAG39-like</fullName>
    </submittedName>
</protein>
<dbReference type="EMBL" id="JBEAFC010000014">
    <property type="protein sequence ID" value="KAL1532139.1"/>
    <property type="molecule type" value="Genomic_DNA"/>
</dbReference>
<sequence>MYLRLLLLLYVITLFSSAPILDPECSCPSGAAPTPLVSSGMFVKHKKWMDEHGFSYENEEVKEKRFRIFKDNVHRIER</sequence>
<keyword evidence="1" id="KW-0732">Signal</keyword>
<gene>
    <name evidence="3" type="ORF">AAHA92_32186</name>
</gene>
<accession>A0ABD1FJZ1</accession>
<dbReference type="Pfam" id="PF08246">
    <property type="entry name" value="Inhibitor_I29"/>
    <property type="match status" value="1"/>
</dbReference>
<feature type="domain" description="Cathepsin propeptide inhibitor" evidence="2">
    <location>
        <begin position="45"/>
        <end position="77"/>
    </location>
</feature>
<dbReference type="AlphaFoldDB" id="A0ABD1FJZ1"/>
<evidence type="ECO:0000259" key="2">
    <source>
        <dbReference type="Pfam" id="PF08246"/>
    </source>
</evidence>
<organism evidence="3 4">
    <name type="scientific">Salvia divinorum</name>
    <name type="common">Maria pastora</name>
    <name type="synonym">Diviner's sage</name>
    <dbReference type="NCBI Taxonomy" id="28513"/>
    <lineage>
        <taxon>Eukaryota</taxon>
        <taxon>Viridiplantae</taxon>
        <taxon>Streptophyta</taxon>
        <taxon>Embryophyta</taxon>
        <taxon>Tracheophyta</taxon>
        <taxon>Spermatophyta</taxon>
        <taxon>Magnoliopsida</taxon>
        <taxon>eudicotyledons</taxon>
        <taxon>Gunneridae</taxon>
        <taxon>Pentapetalae</taxon>
        <taxon>asterids</taxon>
        <taxon>lamiids</taxon>
        <taxon>Lamiales</taxon>
        <taxon>Lamiaceae</taxon>
        <taxon>Nepetoideae</taxon>
        <taxon>Mentheae</taxon>
        <taxon>Salviinae</taxon>
        <taxon>Salvia</taxon>
        <taxon>Salvia subgen. Calosphace</taxon>
    </lineage>
</organism>
<dbReference type="InterPro" id="IPR013201">
    <property type="entry name" value="Prot_inhib_I29"/>
</dbReference>
<reference evidence="3 4" key="1">
    <citation type="submission" date="2024-06" db="EMBL/GenBank/DDBJ databases">
        <title>A chromosome level genome sequence of Diviner's sage (Salvia divinorum).</title>
        <authorList>
            <person name="Ford S.A."/>
            <person name="Ro D.-K."/>
            <person name="Ness R.W."/>
            <person name="Phillips M.A."/>
        </authorList>
    </citation>
    <scope>NUCLEOTIDE SEQUENCE [LARGE SCALE GENOMIC DNA]</scope>
    <source>
        <strain evidence="3">SAF-2024a</strain>
        <tissue evidence="3">Leaf</tissue>
    </source>
</reference>
<evidence type="ECO:0000313" key="4">
    <source>
        <dbReference type="Proteomes" id="UP001567538"/>
    </source>
</evidence>
<feature type="chain" id="PRO_5044866821" evidence="1">
    <location>
        <begin position="18"/>
        <end position="78"/>
    </location>
</feature>
<dbReference type="Proteomes" id="UP001567538">
    <property type="component" value="Unassembled WGS sequence"/>
</dbReference>
<evidence type="ECO:0000256" key="1">
    <source>
        <dbReference type="SAM" id="SignalP"/>
    </source>
</evidence>